<dbReference type="PANTHER" id="PTHR37809:SF1">
    <property type="entry name" value="RIBOSOMAL PROTEIN S12 METHYLTHIOTRANSFERASE ACCESSORY FACTOR YCAO"/>
    <property type="match status" value="1"/>
</dbReference>
<organism evidence="2 3">
    <name type="scientific">Labrys miyagiensis</name>
    <dbReference type="NCBI Taxonomy" id="346912"/>
    <lineage>
        <taxon>Bacteria</taxon>
        <taxon>Pseudomonadati</taxon>
        <taxon>Pseudomonadota</taxon>
        <taxon>Alphaproteobacteria</taxon>
        <taxon>Hyphomicrobiales</taxon>
        <taxon>Xanthobacteraceae</taxon>
        <taxon>Labrys</taxon>
    </lineage>
</organism>
<dbReference type="PROSITE" id="PS51664">
    <property type="entry name" value="YCAO"/>
    <property type="match status" value="1"/>
</dbReference>
<name>A0ABQ6CBM3_9HYPH</name>
<dbReference type="EMBL" id="BSPC01000005">
    <property type="protein sequence ID" value="GLS17713.1"/>
    <property type="molecule type" value="Genomic_DNA"/>
</dbReference>
<feature type="domain" description="YcaO" evidence="1">
    <location>
        <begin position="65"/>
        <end position="404"/>
    </location>
</feature>
<dbReference type="InterPro" id="IPR003776">
    <property type="entry name" value="YcaO-like_dom"/>
</dbReference>
<dbReference type="Gene3D" id="3.30.1330.230">
    <property type="match status" value="1"/>
</dbReference>
<dbReference type="PANTHER" id="PTHR37809">
    <property type="entry name" value="RIBOSOMAL PROTEIN S12 METHYLTHIOTRANSFERASE ACCESSORY FACTOR YCAO"/>
    <property type="match status" value="1"/>
</dbReference>
<accession>A0ABQ6CBM3</accession>
<protein>
    <recommendedName>
        <fullName evidence="1">YcaO domain-containing protein</fullName>
    </recommendedName>
</protein>
<dbReference type="RefSeq" id="WP_284310520.1">
    <property type="nucleotide sequence ID" value="NZ_BSPC01000005.1"/>
</dbReference>
<evidence type="ECO:0000313" key="3">
    <source>
        <dbReference type="Proteomes" id="UP001156882"/>
    </source>
</evidence>
<sequence>MAGQDRLLRSLPAYAEAAPLASAAWPPLAPFGITRVGDLTDLDIIGLPVWFSVRPNSRVLSVSQGKGLTHEQARISAIMESVEGAVAEKTREIVTEFGSCAALKTRGRDLVPLERLDRCRFGVFSPSRERAWVPGVEHGTGRPVLAPYELVGLDLRTFLPWDHAGFHMTSNGLAAGPSFEFAAAAALLELIERDATALNGLFGGRTIQQLRWEPGFHGGLDEAVAKVEAAGLEPRLFVSASQVGLPVVSAIITRPVLHEAGAGARLSGGDACRIDAGDAALAAVLEAVQSRLTNIAGSRDDMDETQYGPGSGTLPALLPDALPLPRLVAGAAARDLSPAARLETIVGRLAAAGLTEVFLFDLPVPVSGIHVVRALVPGLKAEIAGHVTQVAAGDLRNVLLGPGS</sequence>
<dbReference type="Proteomes" id="UP001156882">
    <property type="component" value="Unassembled WGS sequence"/>
</dbReference>
<comment type="caution">
    <text evidence="2">The sequence shown here is derived from an EMBL/GenBank/DDBJ whole genome shotgun (WGS) entry which is preliminary data.</text>
</comment>
<reference evidence="3" key="1">
    <citation type="journal article" date="2019" name="Int. J. Syst. Evol. Microbiol.">
        <title>The Global Catalogue of Microorganisms (GCM) 10K type strain sequencing project: providing services to taxonomists for standard genome sequencing and annotation.</title>
        <authorList>
            <consortium name="The Broad Institute Genomics Platform"/>
            <consortium name="The Broad Institute Genome Sequencing Center for Infectious Disease"/>
            <person name="Wu L."/>
            <person name="Ma J."/>
        </authorList>
    </citation>
    <scope>NUCLEOTIDE SEQUENCE [LARGE SCALE GENOMIC DNA]</scope>
    <source>
        <strain evidence="3">NBRC 101365</strain>
    </source>
</reference>
<dbReference type="Pfam" id="PF02624">
    <property type="entry name" value="YcaO"/>
    <property type="match status" value="1"/>
</dbReference>
<evidence type="ECO:0000313" key="2">
    <source>
        <dbReference type="EMBL" id="GLS17713.1"/>
    </source>
</evidence>
<evidence type="ECO:0000259" key="1">
    <source>
        <dbReference type="PROSITE" id="PS51664"/>
    </source>
</evidence>
<gene>
    <name evidence="2" type="ORF">GCM10007874_07280</name>
</gene>
<keyword evidence="3" id="KW-1185">Reference proteome</keyword>
<dbReference type="NCBIfam" id="TIGR00702">
    <property type="entry name" value="YcaO-type kinase domain"/>
    <property type="match status" value="1"/>
</dbReference>
<proteinExistence type="predicted"/>